<dbReference type="PANTHER" id="PTHR21043">
    <property type="entry name" value="IOJAP SUPERFAMILY ORTHOLOG"/>
    <property type="match status" value="1"/>
</dbReference>
<dbReference type="GO" id="GO:0005737">
    <property type="term" value="C:cytoplasm"/>
    <property type="evidence" value="ECO:0007669"/>
    <property type="project" value="UniProtKB-SubCell"/>
</dbReference>
<comment type="function">
    <text evidence="2">Functions as a ribosomal silencing factor. Interacts with ribosomal protein uL14 (rplN), blocking formation of intersubunit bridge B8. Prevents association of the 30S and 50S ribosomal subunits and the formation of functional ribosomes, thus repressing translation.</text>
</comment>
<dbReference type="GO" id="GO:0042256">
    <property type="term" value="P:cytosolic ribosome assembly"/>
    <property type="evidence" value="ECO:0007669"/>
    <property type="project" value="UniProtKB-UniRule"/>
</dbReference>
<evidence type="ECO:0000313" key="3">
    <source>
        <dbReference type="EMBL" id="MDV7693378.1"/>
    </source>
</evidence>
<dbReference type="SUPFAM" id="SSF81301">
    <property type="entry name" value="Nucleotidyltransferase"/>
    <property type="match status" value="1"/>
</dbReference>
<dbReference type="PANTHER" id="PTHR21043:SF0">
    <property type="entry name" value="MITOCHONDRIAL ASSEMBLY OF RIBOSOMAL LARGE SUBUNIT PROTEIN 1"/>
    <property type="match status" value="1"/>
</dbReference>
<dbReference type="EMBL" id="WERX01000001">
    <property type="protein sequence ID" value="MDV7693378.1"/>
    <property type="molecule type" value="Genomic_DNA"/>
</dbReference>
<comment type="caution">
    <text evidence="3">The sequence shown here is derived from an EMBL/GenBank/DDBJ whole genome shotgun (WGS) entry which is preliminary data.</text>
</comment>
<comment type="subunit">
    <text evidence="2">Interacts with ribosomal protein uL14 (rplN).</text>
</comment>
<reference evidence="3" key="1">
    <citation type="submission" date="2019-10" db="EMBL/GenBank/DDBJ databases">
        <title>Malate fermentation in French cider.</title>
        <authorList>
            <person name="Cousin F.J."/>
            <person name="Medina Fernandez S."/>
            <person name="Misery B."/>
            <person name="Laplace J.-M."/>
            <person name="Cretenet M."/>
        </authorList>
    </citation>
    <scope>NUCLEOTIDE SEQUENCE</scope>
    <source>
        <strain evidence="3">UCMA15901</strain>
    </source>
</reference>
<evidence type="ECO:0000256" key="2">
    <source>
        <dbReference type="HAMAP-Rule" id="MF_01477"/>
    </source>
</evidence>
<comment type="similarity">
    <text evidence="1 2">Belongs to the Iojap/RsfS family.</text>
</comment>
<evidence type="ECO:0000256" key="1">
    <source>
        <dbReference type="ARBA" id="ARBA00010574"/>
    </source>
</evidence>
<dbReference type="Proteomes" id="UP001275867">
    <property type="component" value="Unassembled WGS sequence"/>
</dbReference>
<dbReference type="Pfam" id="PF02410">
    <property type="entry name" value="RsfS"/>
    <property type="match status" value="1"/>
</dbReference>
<sequence>MAERKIGGNSLTESKTILETTVKAASSKRAENIIALDMENVSLLADYFVIMSANSNRQVAAIADEIVDQNEKNGVSVRHVEGQRAAEWILIDLGDVIVNVFQTDQRKFYNLEKLWSQANPVDVQKWVEA</sequence>
<gene>
    <name evidence="2 3" type="primary">rsfS</name>
    <name evidence="3" type="ORF">GA842_00505</name>
</gene>
<dbReference type="NCBIfam" id="TIGR00090">
    <property type="entry name" value="rsfS_iojap_ybeB"/>
    <property type="match status" value="1"/>
</dbReference>
<dbReference type="AlphaFoldDB" id="A0AAP5T960"/>
<dbReference type="InterPro" id="IPR004394">
    <property type="entry name" value="Iojap/RsfS/C7orf30"/>
</dbReference>
<evidence type="ECO:0000313" key="4">
    <source>
        <dbReference type="Proteomes" id="UP001275867"/>
    </source>
</evidence>
<dbReference type="HAMAP" id="MF_01477">
    <property type="entry name" value="Iojap_RsfS"/>
    <property type="match status" value="1"/>
</dbReference>
<keyword evidence="2" id="KW-0810">Translation regulation</keyword>
<accession>A0AAP5T960</accession>
<dbReference type="GO" id="GO:0043023">
    <property type="term" value="F:ribosomal large subunit binding"/>
    <property type="evidence" value="ECO:0007669"/>
    <property type="project" value="TreeGrafter"/>
</dbReference>
<keyword evidence="2" id="KW-0963">Cytoplasm</keyword>
<comment type="subcellular location">
    <subcellularLocation>
        <location evidence="2">Cytoplasm</location>
    </subcellularLocation>
</comment>
<dbReference type="GO" id="GO:0090071">
    <property type="term" value="P:negative regulation of ribosome biogenesis"/>
    <property type="evidence" value="ECO:0007669"/>
    <property type="project" value="UniProtKB-UniRule"/>
</dbReference>
<keyword evidence="2" id="KW-0678">Repressor</keyword>
<organism evidence="3 4">
    <name type="scientific">Pediococcus parvulus</name>
    <dbReference type="NCBI Taxonomy" id="54062"/>
    <lineage>
        <taxon>Bacteria</taxon>
        <taxon>Bacillati</taxon>
        <taxon>Bacillota</taxon>
        <taxon>Bacilli</taxon>
        <taxon>Lactobacillales</taxon>
        <taxon>Lactobacillaceae</taxon>
        <taxon>Pediococcus</taxon>
    </lineage>
</organism>
<protein>
    <recommendedName>
        <fullName evidence="2">Ribosomal silencing factor RsfS</fullName>
    </recommendedName>
</protein>
<dbReference type="InterPro" id="IPR043519">
    <property type="entry name" value="NT_sf"/>
</dbReference>
<dbReference type="GO" id="GO:0017148">
    <property type="term" value="P:negative regulation of translation"/>
    <property type="evidence" value="ECO:0007669"/>
    <property type="project" value="UniProtKB-UniRule"/>
</dbReference>
<dbReference type="Gene3D" id="3.30.460.10">
    <property type="entry name" value="Beta Polymerase, domain 2"/>
    <property type="match status" value="1"/>
</dbReference>
<proteinExistence type="inferred from homology"/>
<name>A0AAP5T960_9LACO</name>